<accession>A0A0P0P4X0</accession>
<protein>
    <recommendedName>
        <fullName evidence="3">DUF3768 domain-containing protein</fullName>
    </recommendedName>
</protein>
<gene>
    <name evidence="1" type="ORF">AQ619_18445</name>
</gene>
<dbReference type="RefSeq" id="WP_062152043.1">
    <property type="nucleotide sequence ID" value="NZ_CP013003.1"/>
</dbReference>
<dbReference type="Pfam" id="PF12599">
    <property type="entry name" value="DUF3768"/>
    <property type="match status" value="1"/>
</dbReference>
<keyword evidence="1" id="KW-0614">Plasmid</keyword>
<dbReference type="AlphaFoldDB" id="A0A0P0P4X0"/>
<evidence type="ECO:0000313" key="1">
    <source>
        <dbReference type="EMBL" id="ALL15465.1"/>
    </source>
</evidence>
<sequence length="126" mass="14090">MTNKSLFASDGERTVETARLNDLARTAPKTVNATWLATSGVAALIAEAADGADRGVELIARLAGFTDFDEGNDPYGERDFGAFDLWGEQLFWKIDYYHPDRDEHSPVKWSTELTRRVLTIMLASEY</sequence>
<geneLocation type="plasmid" evidence="2">
    <name>CB4 Plasmid</name>
</geneLocation>
<dbReference type="KEGG" id="chq:AQ619_18445"/>
<evidence type="ECO:0000313" key="2">
    <source>
        <dbReference type="Proteomes" id="UP000056905"/>
    </source>
</evidence>
<evidence type="ECO:0008006" key="3">
    <source>
        <dbReference type="Google" id="ProtNLM"/>
    </source>
</evidence>
<name>A0A0P0P4X0_9CAUL</name>
<organism evidence="1 2">
    <name type="scientific">Caulobacter henricii</name>
    <dbReference type="NCBI Taxonomy" id="69395"/>
    <lineage>
        <taxon>Bacteria</taxon>
        <taxon>Pseudomonadati</taxon>
        <taxon>Pseudomonadota</taxon>
        <taxon>Alphaproteobacteria</taxon>
        <taxon>Caulobacterales</taxon>
        <taxon>Caulobacteraceae</taxon>
        <taxon>Caulobacter</taxon>
    </lineage>
</organism>
<dbReference type="EMBL" id="CP013003">
    <property type="protein sequence ID" value="ALL15465.1"/>
    <property type="molecule type" value="Genomic_DNA"/>
</dbReference>
<dbReference type="InterPro" id="IPR022243">
    <property type="entry name" value="DUF3768"/>
</dbReference>
<keyword evidence="2" id="KW-1185">Reference proteome</keyword>
<reference evidence="1 2" key="1">
    <citation type="submission" date="2015-10" db="EMBL/GenBank/DDBJ databases">
        <title>Conservation of the essential genome among Caulobacter and Brevundimonas species.</title>
        <authorList>
            <person name="Scott D."/>
            <person name="Ely B."/>
        </authorList>
    </citation>
    <scope>NUCLEOTIDE SEQUENCE [LARGE SCALE GENOMIC DNA]</scope>
    <source>
        <strain evidence="1 2">CB4</strain>
        <plasmid evidence="2">CB4 Plasmid</plasmid>
    </source>
</reference>
<proteinExistence type="predicted"/>
<dbReference type="Proteomes" id="UP000056905">
    <property type="component" value="Plasmid pCB4"/>
</dbReference>